<dbReference type="NCBIfam" id="TIGR02989">
    <property type="entry name" value="Sig-70_gvs1"/>
    <property type="match status" value="1"/>
</dbReference>
<feature type="domain" description="RNA polymerase sigma-70 region 4" evidence="7">
    <location>
        <begin position="112"/>
        <end position="159"/>
    </location>
</feature>
<evidence type="ECO:0000256" key="1">
    <source>
        <dbReference type="ARBA" id="ARBA00010641"/>
    </source>
</evidence>
<keyword evidence="3" id="KW-0731">Sigma factor</keyword>
<protein>
    <submittedName>
        <fullName evidence="8">ECF RNA polymerase sigma factor SigH</fullName>
    </submittedName>
</protein>
<sequence length="173" mass="20366">MLPENLDQILLLITQNQGRLYSYILAVVGNREYAQDILQETNLIIWRKADTFTLGSNFQAWIFTIALNQIRAFRKQRGRDRLLFDESLMIQIAEEVEQFQDYDLRANALSLCLQKLPDKHRKIVHRRYFQDTPLTNIATEMKTSSNAIKSLLHRVRHTLLHCIQQQIDLKEAN</sequence>
<comment type="similarity">
    <text evidence="1">Belongs to the sigma-70 factor family. ECF subfamily.</text>
</comment>
<evidence type="ECO:0000259" key="7">
    <source>
        <dbReference type="Pfam" id="PF04545"/>
    </source>
</evidence>
<evidence type="ECO:0000313" key="8">
    <source>
        <dbReference type="EMBL" id="QDU32237.1"/>
    </source>
</evidence>
<organism evidence="8 9">
    <name type="scientific">Poriferisphaera corsica</name>
    <dbReference type="NCBI Taxonomy" id="2528020"/>
    <lineage>
        <taxon>Bacteria</taxon>
        <taxon>Pseudomonadati</taxon>
        <taxon>Planctomycetota</taxon>
        <taxon>Phycisphaerae</taxon>
        <taxon>Phycisphaerales</taxon>
        <taxon>Phycisphaeraceae</taxon>
        <taxon>Poriferisphaera</taxon>
    </lineage>
</organism>
<dbReference type="InterPro" id="IPR013325">
    <property type="entry name" value="RNA_pol_sigma_r2"/>
</dbReference>
<dbReference type="GO" id="GO:0003677">
    <property type="term" value="F:DNA binding"/>
    <property type="evidence" value="ECO:0007669"/>
    <property type="project" value="UniProtKB-KW"/>
</dbReference>
<dbReference type="Gene3D" id="1.10.1740.10">
    <property type="match status" value="1"/>
</dbReference>
<dbReference type="InterPro" id="IPR013324">
    <property type="entry name" value="RNA_pol_sigma_r3/r4-like"/>
</dbReference>
<evidence type="ECO:0000256" key="3">
    <source>
        <dbReference type="ARBA" id="ARBA00023082"/>
    </source>
</evidence>
<dbReference type="Proteomes" id="UP000317369">
    <property type="component" value="Chromosome"/>
</dbReference>
<dbReference type="InterPro" id="IPR039425">
    <property type="entry name" value="RNA_pol_sigma-70-like"/>
</dbReference>
<evidence type="ECO:0000259" key="6">
    <source>
        <dbReference type="Pfam" id="PF04542"/>
    </source>
</evidence>
<dbReference type="InterPro" id="IPR014284">
    <property type="entry name" value="RNA_pol_sigma-70_dom"/>
</dbReference>
<dbReference type="SUPFAM" id="SSF88659">
    <property type="entry name" value="Sigma3 and sigma4 domains of RNA polymerase sigma factors"/>
    <property type="match status" value="1"/>
</dbReference>
<dbReference type="SUPFAM" id="SSF88946">
    <property type="entry name" value="Sigma2 domain of RNA polymerase sigma factors"/>
    <property type="match status" value="1"/>
</dbReference>
<dbReference type="Gene3D" id="1.10.10.10">
    <property type="entry name" value="Winged helix-like DNA-binding domain superfamily/Winged helix DNA-binding domain"/>
    <property type="match status" value="1"/>
</dbReference>
<dbReference type="KEGG" id="pcor:KS4_02680"/>
<gene>
    <name evidence="8" type="primary">sigH_1</name>
    <name evidence="8" type="ORF">KS4_02680</name>
</gene>
<dbReference type="InterPro" id="IPR014331">
    <property type="entry name" value="RNA_pol_sigma70_ECF_RHOBA"/>
</dbReference>
<dbReference type="Pfam" id="PF04542">
    <property type="entry name" value="Sigma70_r2"/>
    <property type="match status" value="1"/>
</dbReference>
<accession>A0A517YPT0</accession>
<dbReference type="RefSeq" id="WP_145073470.1">
    <property type="nucleotide sequence ID" value="NZ_CP036425.1"/>
</dbReference>
<reference evidence="8 9" key="1">
    <citation type="submission" date="2019-02" db="EMBL/GenBank/DDBJ databases">
        <title>Deep-cultivation of Planctomycetes and their phenomic and genomic characterization uncovers novel biology.</title>
        <authorList>
            <person name="Wiegand S."/>
            <person name="Jogler M."/>
            <person name="Boedeker C."/>
            <person name="Pinto D."/>
            <person name="Vollmers J."/>
            <person name="Rivas-Marin E."/>
            <person name="Kohn T."/>
            <person name="Peeters S.H."/>
            <person name="Heuer A."/>
            <person name="Rast P."/>
            <person name="Oberbeckmann S."/>
            <person name="Bunk B."/>
            <person name="Jeske O."/>
            <person name="Meyerdierks A."/>
            <person name="Storesund J.E."/>
            <person name="Kallscheuer N."/>
            <person name="Luecker S."/>
            <person name="Lage O.M."/>
            <person name="Pohl T."/>
            <person name="Merkel B.J."/>
            <person name="Hornburger P."/>
            <person name="Mueller R.-W."/>
            <person name="Bruemmer F."/>
            <person name="Labrenz M."/>
            <person name="Spormann A.M."/>
            <person name="Op den Camp H."/>
            <person name="Overmann J."/>
            <person name="Amann R."/>
            <person name="Jetten M.S.M."/>
            <person name="Mascher T."/>
            <person name="Medema M.H."/>
            <person name="Devos D.P."/>
            <person name="Kaster A.-K."/>
            <person name="Ovreas L."/>
            <person name="Rohde M."/>
            <person name="Galperin M.Y."/>
            <person name="Jogler C."/>
        </authorList>
    </citation>
    <scope>NUCLEOTIDE SEQUENCE [LARGE SCALE GENOMIC DNA]</scope>
    <source>
        <strain evidence="8 9">KS4</strain>
    </source>
</reference>
<name>A0A517YPT0_9BACT</name>
<dbReference type="InterPro" id="IPR007630">
    <property type="entry name" value="RNA_pol_sigma70_r4"/>
</dbReference>
<dbReference type="InterPro" id="IPR007627">
    <property type="entry name" value="RNA_pol_sigma70_r2"/>
</dbReference>
<dbReference type="EMBL" id="CP036425">
    <property type="protein sequence ID" value="QDU32237.1"/>
    <property type="molecule type" value="Genomic_DNA"/>
</dbReference>
<keyword evidence="2" id="KW-0805">Transcription regulation</keyword>
<dbReference type="PANTHER" id="PTHR43133">
    <property type="entry name" value="RNA POLYMERASE ECF-TYPE SIGMA FACTO"/>
    <property type="match status" value="1"/>
</dbReference>
<dbReference type="AlphaFoldDB" id="A0A517YPT0"/>
<dbReference type="Pfam" id="PF04545">
    <property type="entry name" value="Sigma70_r4"/>
    <property type="match status" value="1"/>
</dbReference>
<dbReference type="PANTHER" id="PTHR43133:SF51">
    <property type="entry name" value="RNA POLYMERASE SIGMA FACTOR"/>
    <property type="match status" value="1"/>
</dbReference>
<evidence type="ECO:0000256" key="5">
    <source>
        <dbReference type="ARBA" id="ARBA00023163"/>
    </source>
</evidence>
<dbReference type="GO" id="GO:0016987">
    <property type="term" value="F:sigma factor activity"/>
    <property type="evidence" value="ECO:0007669"/>
    <property type="project" value="UniProtKB-KW"/>
</dbReference>
<keyword evidence="9" id="KW-1185">Reference proteome</keyword>
<proteinExistence type="inferred from homology"/>
<dbReference type="InterPro" id="IPR036388">
    <property type="entry name" value="WH-like_DNA-bd_sf"/>
</dbReference>
<evidence type="ECO:0000256" key="4">
    <source>
        <dbReference type="ARBA" id="ARBA00023125"/>
    </source>
</evidence>
<dbReference type="OrthoDB" id="6383365at2"/>
<evidence type="ECO:0000256" key="2">
    <source>
        <dbReference type="ARBA" id="ARBA00023015"/>
    </source>
</evidence>
<dbReference type="NCBIfam" id="TIGR02937">
    <property type="entry name" value="sigma70-ECF"/>
    <property type="match status" value="1"/>
</dbReference>
<keyword evidence="5" id="KW-0804">Transcription</keyword>
<keyword evidence="4" id="KW-0238">DNA-binding</keyword>
<dbReference type="GO" id="GO:0006352">
    <property type="term" value="P:DNA-templated transcription initiation"/>
    <property type="evidence" value="ECO:0007669"/>
    <property type="project" value="InterPro"/>
</dbReference>
<feature type="domain" description="RNA polymerase sigma-70 region 2" evidence="6">
    <location>
        <begin position="12"/>
        <end position="77"/>
    </location>
</feature>
<evidence type="ECO:0000313" key="9">
    <source>
        <dbReference type="Proteomes" id="UP000317369"/>
    </source>
</evidence>